<reference evidence="1" key="1">
    <citation type="submission" date="2007-06" db="EMBL/GenBank/DDBJ databases">
        <authorList>
            <person name="Fulton L."/>
            <person name="Clifton S."/>
            <person name="Fulton B."/>
            <person name="Xu J."/>
            <person name="Minx P."/>
            <person name="Pepin K.H."/>
            <person name="Johnson M."/>
            <person name="Thiruvilangam P."/>
            <person name="Bhonagiri V."/>
            <person name="Nash W.E."/>
            <person name="Mardis E.R."/>
            <person name="Wilson R.K."/>
        </authorList>
    </citation>
    <scope>NUCLEOTIDE SEQUENCE [LARGE SCALE GENOMIC DNA]</scope>
    <source>
        <strain evidence="1">ATCC 8492</strain>
    </source>
</reference>
<dbReference type="Proteomes" id="UP000004110">
    <property type="component" value="Unassembled WGS sequence"/>
</dbReference>
<evidence type="ECO:0000313" key="2">
    <source>
        <dbReference type="Proteomes" id="UP000004110"/>
    </source>
</evidence>
<dbReference type="AlphaFoldDB" id="A0ABC9N8P5"/>
<evidence type="ECO:0000313" key="1">
    <source>
        <dbReference type="EMBL" id="EDO53152.1"/>
    </source>
</evidence>
<dbReference type="EMBL" id="AAYH02000046">
    <property type="protein sequence ID" value="EDO53152.1"/>
    <property type="molecule type" value="Genomic_DNA"/>
</dbReference>
<name>A0ABC9N8P5_BACUC</name>
<reference evidence="1" key="2">
    <citation type="submission" date="2013-11" db="EMBL/GenBank/DDBJ databases">
        <title>Draft genome sequence of Bacteroides uniformis (ATCC 8492).</title>
        <authorList>
            <person name="Sudarsanam P."/>
            <person name="Ley R."/>
            <person name="Guruge J."/>
            <person name="Turnbaugh P.J."/>
            <person name="Mahowald M."/>
            <person name="Liep D."/>
            <person name="Gordon J."/>
        </authorList>
    </citation>
    <scope>NUCLEOTIDE SEQUENCE</scope>
    <source>
        <strain evidence="1">ATCC 8492</strain>
    </source>
</reference>
<sequence>MVCSKAVLSGGCLGVPLRVGLSAASPRYAVGFSL</sequence>
<gene>
    <name evidence="1" type="ORF">BACUNI_03167</name>
</gene>
<protein>
    <submittedName>
        <fullName evidence="1">Uncharacterized protein</fullName>
    </submittedName>
</protein>
<organism evidence="1 2">
    <name type="scientific">Bacteroides uniformis (strain ATCC 8492 / DSM 6597 / CCUG 4942 / CIP 103695 / JCM 5828 / KCTC 5204 / NCTC 13054 / VPI 0061)</name>
    <dbReference type="NCBI Taxonomy" id="411479"/>
    <lineage>
        <taxon>Bacteria</taxon>
        <taxon>Pseudomonadati</taxon>
        <taxon>Bacteroidota</taxon>
        <taxon>Bacteroidia</taxon>
        <taxon>Bacteroidales</taxon>
        <taxon>Bacteroidaceae</taxon>
        <taxon>Bacteroides</taxon>
    </lineage>
</organism>
<proteinExistence type="predicted"/>
<keyword evidence="2" id="KW-1185">Reference proteome</keyword>
<comment type="caution">
    <text evidence="1">The sequence shown here is derived from an EMBL/GenBank/DDBJ whole genome shotgun (WGS) entry which is preliminary data.</text>
</comment>
<accession>A0ABC9N8P5</accession>